<dbReference type="Gene3D" id="3.90.1310.10">
    <property type="entry name" value="Penicillin-binding protein 2a (Domain 2)"/>
    <property type="match status" value="1"/>
</dbReference>
<dbReference type="SUPFAM" id="SSF56519">
    <property type="entry name" value="Penicillin binding protein dimerisation domain"/>
    <property type="match status" value="1"/>
</dbReference>
<dbReference type="GO" id="GO:0005886">
    <property type="term" value="C:plasma membrane"/>
    <property type="evidence" value="ECO:0007669"/>
    <property type="project" value="TreeGrafter"/>
</dbReference>
<dbReference type="InterPro" id="IPR001460">
    <property type="entry name" value="PCN-bd_Tpept"/>
</dbReference>
<sequence length="565" mass="63134">MRHHRINLVILFVFLFAAAIISRLIFLQIIQHDLYSALAKGQQIIFKNYQGDRGKIFFQNHDLPIATNKTSPFLYLSPNEIPAEEKENTSQVLAGLLNLDQDFILEKTQQDNLFALVKDKLSDQEVASVQEADLAGVHLGEEKLRSYPYEDFAAHLLGFVNKEGEGQYGVEEYWDEALRGEEGFLQGEWGPLGYLFFSERDPSLNQGADLFLTIDYNIQYAAEKLLKKARENLNIEGGQIVVVEPSSGKILALANFPTFNLNGYAKEKDFEVFQNGVTQKAFEPGSVFKSITMAAALDEGKITSQTTYFDPGCYQVGVDEVCNYEKRIYPGELTMTNVLEKSINTGAVFAERELGNKNFLEYVEKFGIFSKTGVDLPWEISPPNKEFKQGREINYATASFGQGIEMTPLQLIRAFCAIANGGKLVKPYLVEKIVKNGEETMIEPEVTDDDVISPGTSSKITAMLVSVVGSAYTKAAQIPGYYVAGKTGTAQISYAALGMDKKGYSEKTWQSFIGFAPAFNPKFLIMVKLNNPATRTAEYSAVPIFQELAKYIIDYYQIPPDHEPR</sequence>
<dbReference type="Gene3D" id="3.40.710.10">
    <property type="entry name" value="DD-peptidase/beta-lactamase superfamily"/>
    <property type="match status" value="1"/>
</dbReference>
<evidence type="ECO:0000313" key="6">
    <source>
        <dbReference type="Proteomes" id="UP000229675"/>
    </source>
</evidence>
<dbReference type="GO" id="GO:0071555">
    <property type="term" value="P:cell wall organization"/>
    <property type="evidence" value="ECO:0007669"/>
    <property type="project" value="TreeGrafter"/>
</dbReference>
<dbReference type="InterPro" id="IPR012338">
    <property type="entry name" value="Beta-lactam/transpept-like"/>
</dbReference>
<comment type="caution">
    <text evidence="5">The sequence shown here is derived from an EMBL/GenBank/DDBJ whole genome shotgun (WGS) entry which is preliminary data.</text>
</comment>
<feature type="domain" description="Penicillin-binding protein dimerisation" evidence="4">
    <location>
        <begin position="51"/>
        <end position="188"/>
    </location>
</feature>
<dbReference type="Pfam" id="PF00905">
    <property type="entry name" value="Transpeptidase"/>
    <property type="match status" value="1"/>
</dbReference>
<protein>
    <recommendedName>
        <fullName evidence="7">Penicillin-binding protein transpeptidase domain-containing protein</fullName>
    </recommendedName>
</protein>
<dbReference type="Proteomes" id="UP000229675">
    <property type="component" value="Unassembled WGS sequence"/>
</dbReference>
<dbReference type="InterPro" id="IPR050515">
    <property type="entry name" value="Beta-lactam/transpept"/>
</dbReference>
<evidence type="ECO:0000256" key="1">
    <source>
        <dbReference type="ARBA" id="ARBA00004370"/>
    </source>
</evidence>
<dbReference type="PANTHER" id="PTHR30627">
    <property type="entry name" value="PEPTIDOGLYCAN D,D-TRANSPEPTIDASE"/>
    <property type="match status" value="1"/>
</dbReference>
<name>A0A2H0WXT0_9BACT</name>
<comment type="subcellular location">
    <subcellularLocation>
        <location evidence="1">Membrane</location>
    </subcellularLocation>
</comment>
<dbReference type="Gene3D" id="3.30.450.330">
    <property type="match status" value="1"/>
</dbReference>
<organism evidence="5 6">
    <name type="scientific">Candidatus Nealsonbacteria bacterium CG09_land_8_20_14_0_10_42_14</name>
    <dbReference type="NCBI Taxonomy" id="1974707"/>
    <lineage>
        <taxon>Bacteria</taxon>
        <taxon>Candidatus Nealsoniibacteriota</taxon>
    </lineage>
</organism>
<dbReference type="Pfam" id="PF03717">
    <property type="entry name" value="PBP_dimer"/>
    <property type="match status" value="1"/>
</dbReference>
<evidence type="ECO:0008006" key="7">
    <source>
        <dbReference type="Google" id="ProtNLM"/>
    </source>
</evidence>
<dbReference type="PANTHER" id="PTHR30627:SF1">
    <property type="entry name" value="PEPTIDOGLYCAN D,D-TRANSPEPTIDASE FTSI"/>
    <property type="match status" value="1"/>
</dbReference>
<dbReference type="GO" id="GO:0008658">
    <property type="term" value="F:penicillin binding"/>
    <property type="evidence" value="ECO:0007669"/>
    <property type="project" value="InterPro"/>
</dbReference>
<proteinExistence type="predicted"/>
<keyword evidence="2" id="KW-0472">Membrane</keyword>
<dbReference type="InterPro" id="IPR036138">
    <property type="entry name" value="PBP_dimer_sf"/>
</dbReference>
<reference evidence="6" key="1">
    <citation type="submission" date="2017-09" db="EMBL/GenBank/DDBJ databases">
        <title>Depth-based differentiation of microbial function through sediment-hosted aquifers and enrichment of novel symbionts in the deep terrestrial subsurface.</title>
        <authorList>
            <person name="Probst A.J."/>
            <person name="Ladd B."/>
            <person name="Jarett J.K."/>
            <person name="Geller-Mcgrath D.E."/>
            <person name="Sieber C.M.K."/>
            <person name="Emerson J.B."/>
            <person name="Anantharaman K."/>
            <person name="Thomas B.C."/>
            <person name="Malmstrom R."/>
            <person name="Stieglmeier M."/>
            <person name="Klingl A."/>
            <person name="Woyke T."/>
            <person name="Ryan C.M."/>
            <person name="Banfield J.F."/>
        </authorList>
    </citation>
    <scope>NUCLEOTIDE SEQUENCE [LARGE SCALE GENOMIC DNA]</scope>
</reference>
<evidence type="ECO:0000259" key="4">
    <source>
        <dbReference type="Pfam" id="PF03717"/>
    </source>
</evidence>
<dbReference type="SUPFAM" id="SSF56601">
    <property type="entry name" value="beta-lactamase/transpeptidase-like"/>
    <property type="match status" value="1"/>
</dbReference>
<gene>
    <name evidence="5" type="ORF">COT59_00435</name>
</gene>
<accession>A0A2H0WXT0</accession>
<evidence type="ECO:0000313" key="5">
    <source>
        <dbReference type="EMBL" id="PIS17474.1"/>
    </source>
</evidence>
<dbReference type="InterPro" id="IPR005311">
    <property type="entry name" value="PBP_dimer"/>
</dbReference>
<dbReference type="AlphaFoldDB" id="A0A2H0WXT0"/>
<dbReference type="EMBL" id="PEZD01000011">
    <property type="protein sequence ID" value="PIS17474.1"/>
    <property type="molecule type" value="Genomic_DNA"/>
</dbReference>
<feature type="domain" description="Penicillin-binding protein transpeptidase" evidence="3">
    <location>
        <begin position="239"/>
        <end position="548"/>
    </location>
</feature>
<evidence type="ECO:0000259" key="3">
    <source>
        <dbReference type="Pfam" id="PF00905"/>
    </source>
</evidence>
<evidence type="ECO:0000256" key="2">
    <source>
        <dbReference type="ARBA" id="ARBA00023136"/>
    </source>
</evidence>